<name>A0ACB6S8T6_9PLEO</name>
<accession>A0ACB6S8T6</accession>
<reference evidence="1" key="1">
    <citation type="journal article" date="2020" name="Stud. Mycol.">
        <title>101 Dothideomycetes genomes: a test case for predicting lifestyles and emergence of pathogens.</title>
        <authorList>
            <person name="Haridas S."/>
            <person name="Albert R."/>
            <person name="Binder M."/>
            <person name="Bloem J."/>
            <person name="Labutti K."/>
            <person name="Salamov A."/>
            <person name="Andreopoulos B."/>
            <person name="Baker S."/>
            <person name="Barry K."/>
            <person name="Bills G."/>
            <person name="Bluhm B."/>
            <person name="Cannon C."/>
            <person name="Castanera R."/>
            <person name="Culley D."/>
            <person name="Daum C."/>
            <person name="Ezra D."/>
            <person name="Gonzalez J."/>
            <person name="Henrissat B."/>
            <person name="Kuo A."/>
            <person name="Liang C."/>
            <person name="Lipzen A."/>
            <person name="Lutzoni F."/>
            <person name="Magnuson J."/>
            <person name="Mondo S."/>
            <person name="Nolan M."/>
            <person name="Ohm R."/>
            <person name="Pangilinan J."/>
            <person name="Park H.-J."/>
            <person name="Ramirez L."/>
            <person name="Alfaro M."/>
            <person name="Sun H."/>
            <person name="Tritt A."/>
            <person name="Yoshinaga Y."/>
            <person name="Zwiers L.-H."/>
            <person name="Turgeon B."/>
            <person name="Goodwin S."/>
            <person name="Spatafora J."/>
            <person name="Crous P."/>
            <person name="Grigoriev I."/>
        </authorList>
    </citation>
    <scope>NUCLEOTIDE SEQUENCE</scope>
    <source>
        <strain evidence="1">CBS 525.71</strain>
    </source>
</reference>
<proteinExistence type="predicted"/>
<evidence type="ECO:0000313" key="1">
    <source>
        <dbReference type="EMBL" id="KAF2630469.1"/>
    </source>
</evidence>
<gene>
    <name evidence="1" type="ORF">BU25DRAFT_258454</name>
</gene>
<protein>
    <submittedName>
        <fullName evidence="1">Uncharacterized protein</fullName>
    </submittedName>
</protein>
<sequence>MLIRLQEGKRLLWSSVGFAQPLTGKAQAPRGRWGAFVHGTIIALALPPPLNTLINCKHKSNTSSITHQISKNICKSPVAQWSPRPTVTARRHIGRLEVRSFPGELSFLPISFSFASWKFFECSDAPIRVLVRHQTIRLFCI</sequence>
<comment type="caution">
    <text evidence="1">The sequence shown here is derived from an EMBL/GenBank/DDBJ whole genome shotgun (WGS) entry which is preliminary data.</text>
</comment>
<evidence type="ECO:0000313" key="2">
    <source>
        <dbReference type="Proteomes" id="UP000799754"/>
    </source>
</evidence>
<dbReference type="EMBL" id="MU006707">
    <property type="protein sequence ID" value="KAF2630469.1"/>
    <property type="molecule type" value="Genomic_DNA"/>
</dbReference>
<dbReference type="Proteomes" id="UP000799754">
    <property type="component" value="Unassembled WGS sequence"/>
</dbReference>
<keyword evidence="2" id="KW-1185">Reference proteome</keyword>
<organism evidence="1 2">
    <name type="scientific">Macroventuria anomochaeta</name>
    <dbReference type="NCBI Taxonomy" id="301207"/>
    <lineage>
        <taxon>Eukaryota</taxon>
        <taxon>Fungi</taxon>
        <taxon>Dikarya</taxon>
        <taxon>Ascomycota</taxon>
        <taxon>Pezizomycotina</taxon>
        <taxon>Dothideomycetes</taxon>
        <taxon>Pleosporomycetidae</taxon>
        <taxon>Pleosporales</taxon>
        <taxon>Pleosporineae</taxon>
        <taxon>Didymellaceae</taxon>
        <taxon>Macroventuria</taxon>
    </lineage>
</organism>